<dbReference type="InterPro" id="IPR003169">
    <property type="entry name" value="GYF"/>
</dbReference>
<reference evidence="3 4" key="1">
    <citation type="submission" date="2017-03" db="EMBL/GenBank/DDBJ databases">
        <title>Genome Survey of Euroglyphus maynei.</title>
        <authorList>
            <person name="Arlian L.G."/>
            <person name="Morgan M.S."/>
            <person name="Rider S.D."/>
        </authorList>
    </citation>
    <scope>NUCLEOTIDE SEQUENCE [LARGE SCALE GENOMIC DNA]</scope>
    <source>
        <strain evidence="3">Arlian Lab</strain>
        <tissue evidence="3">Whole body</tissue>
    </source>
</reference>
<evidence type="ECO:0000313" key="3">
    <source>
        <dbReference type="EMBL" id="OTF70278.1"/>
    </source>
</evidence>
<sequence>MLIKWFYCDPQGQTQGPFTSQEMFEWYNGGYFNPDLLVKRATDNKFTKLGELIQALGGRCPFNIIPSTSSSVSVERQQQQQTSTGNNSIQSGRIAMAQQQQPAPPSIQHPNFPLRTNNNEPLFFPESSPSSTTAAAAASQLSTGVGNHHRVIPPILPQQSQPSPP</sequence>
<feature type="domain" description="GYF" evidence="2">
    <location>
        <begin position="2"/>
        <end position="50"/>
    </location>
</feature>
<dbReference type="SMART" id="SM00444">
    <property type="entry name" value="GYF"/>
    <property type="match status" value="1"/>
</dbReference>
<dbReference type="PANTHER" id="PTHR14445:SF36">
    <property type="entry name" value="FI03272P-RELATED"/>
    <property type="match status" value="1"/>
</dbReference>
<dbReference type="InterPro" id="IPR051640">
    <property type="entry name" value="GRB10-interact_GYF"/>
</dbReference>
<gene>
    <name evidence="3" type="ORF">BLA29_010375</name>
</gene>
<dbReference type="SUPFAM" id="SSF55277">
    <property type="entry name" value="GYF domain"/>
    <property type="match status" value="1"/>
</dbReference>
<dbReference type="GO" id="GO:0005829">
    <property type="term" value="C:cytosol"/>
    <property type="evidence" value="ECO:0007669"/>
    <property type="project" value="TreeGrafter"/>
</dbReference>
<dbReference type="EMBL" id="MUJZ01066428">
    <property type="protein sequence ID" value="OTF70278.1"/>
    <property type="molecule type" value="Genomic_DNA"/>
</dbReference>
<dbReference type="InterPro" id="IPR035445">
    <property type="entry name" value="GYF-like_dom_sf"/>
</dbReference>
<dbReference type="Pfam" id="PF02213">
    <property type="entry name" value="GYF"/>
    <property type="match status" value="1"/>
</dbReference>
<dbReference type="CDD" id="cd00072">
    <property type="entry name" value="GYF"/>
    <property type="match status" value="1"/>
</dbReference>
<feature type="non-terminal residue" evidence="3">
    <location>
        <position position="165"/>
    </location>
</feature>
<name>A0A1Y3AQZ8_EURMA</name>
<protein>
    <submittedName>
        <fullName evidence="3">GYF domain-containing protein</fullName>
    </submittedName>
</protein>
<dbReference type="Proteomes" id="UP000194236">
    <property type="component" value="Unassembled WGS sequence"/>
</dbReference>
<comment type="caution">
    <text evidence="3">The sequence shown here is derived from an EMBL/GenBank/DDBJ whole genome shotgun (WGS) entry which is preliminary data.</text>
</comment>
<evidence type="ECO:0000313" key="4">
    <source>
        <dbReference type="Proteomes" id="UP000194236"/>
    </source>
</evidence>
<organism evidence="3 4">
    <name type="scientific">Euroglyphus maynei</name>
    <name type="common">Mayne's house dust mite</name>
    <dbReference type="NCBI Taxonomy" id="6958"/>
    <lineage>
        <taxon>Eukaryota</taxon>
        <taxon>Metazoa</taxon>
        <taxon>Ecdysozoa</taxon>
        <taxon>Arthropoda</taxon>
        <taxon>Chelicerata</taxon>
        <taxon>Arachnida</taxon>
        <taxon>Acari</taxon>
        <taxon>Acariformes</taxon>
        <taxon>Sarcoptiformes</taxon>
        <taxon>Astigmata</taxon>
        <taxon>Psoroptidia</taxon>
        <taxon>Analgoidea</taxon>
        <taxon>Pyroglyphidae</taxon>
        <taxon>Pyroglyphinae</taxon>
        <taxon>Euroglyphus</taxon>
    </lineage>
</organism>
<feature type="compositionally biased region" description="Low complexity" evidence="1">
    <location>
        <begin position="127"/>
        <end position="139"/>
    </location>
</feature>
<keyword evidence="4" id="KW-1185">Reference proteome</keyword>
<feature type="region of interest" description="Disordered" evidence="1">
    <location>
        <begin position="94"/>
        <end position="165"/>
    </location>
</feature>
<dbReference type="OrthoDB" id="331341at2759"/>
<evidence type="ECO:0000259" key="2">
    <source>
        <dbReference type="PROSITE" id="PS50829"/>
    </source>
</evidence>
<accession>A0A1Y3AQZ8</accession>
<evidence type="ECO:0000256" key="1">
    <source>
        <dbReference type="SAM" id="MobiDB-lite"/>
    </source>
</evidence>
<dbReference type="PANTHER" id="PTHR14445">
    <property type="entry name" value="GRB10 INTERACTING GYF PROTEIN"/>
    <property type="match status" value="1"/>
</dbReference>
<proteinExistence type="predicted"/>
<dbReference type="PROSITE" id="PS50829">
    <property type="entry name" value="GYF"/>
    <property type="match status" value="1"/>
</dbReference>
<dbReference type="Gene3D" id="3.30.1490.40">
    <property type="match status" value="1"/>
</dbReference>
<dbReference type="AlphaFoldDB" id="A0A1Y3AQZ8"/>